<dbReference type="Proteomes" id="UP001528850">
    <property type="component" value="Unassembled WGS sequence"/>
</dbReference>
<dbReference type="InterPro" id="IPR027304">
    <property type="entry name" value="Trigger_fact/SurA_dom_sf"/>
</dbReference>
<dbReference type="InterPro" id="IPR050280">
    <property type="entry name" value="OMP_Chaperone_SurA"/>
</dbReference>
<feature type="compositionally biased region" description="Basic and acidic residues" evidence="8">
    <location>
        <begin position="439"/>
        <end position="450"/>
    </location>
</feature>
<evidence type="ECO:0000256" key="1">
    <source>
        <dbReference type="ARBA" id="ARBA00022729"/>
    </source>
</evidence>
<keyword evidence="5 7" id="KW-0143">Chaperone</keyword>
<comment type="function">
    <text evidence="7">Chaperone involved in the correct folding and assembly of outer membrane proteins. Recognizes specific patterns of aromatic residues and the orientation of their side chains, which are found more frequently in integral outer membrane proteins. May act in both early periplasmic and late outer membrane-associated steps of protein maturation.</text>
</comment>
<dbReference type="Gene3D" id="1.10.4030.10">
    <property type="entry name" value="Porin chaperone SurA, peptide-binding domain"/>
    <property type="match status" value="1"/>
</dbReference>
<evidence type="ECO:0000256" key="8">
    <source>
        <dbReference type="SAM" id="MobiDB-lite"/>
    </source>
</evidence>
<evidence type="ECO:0000313" key="10">
    <source>
        <dbReference type="EMBL" id="MDF4023631.1"/>
    </source>
</evidence>
<comment type="subcellular location">
    <subcellularLocation>
        <location evidence="7">Periplasm</location>
    </subcellularLocation>
    <text evidence="7">Is capable of associating with the outer membrane.</text>
</comment>
<feature type="chain" id="PRO_5044947017" description="Chaperone SurA" evidence="7">
    <location>
        <begin position="24"/>
        <end position="458"/>
    </location>
</feature>
<dbReference type="SUPFAM" id="SSF54534">
    <property type="entry name" value="FKBP-like"/>
    <property type="match status" value="2"/>
</dbReference>
<keyword evidence="11" id="KW-1185">Reference proteome</keyword>
<organism evidence="10 11">
    <name type="scientific">Luteibacter sahnii</name>
    <dbReference type="NCBI Taxonomy" id="3021977"/>
    <lineage>
        <taxon>Bacteria</taxon>
        <taxon>Pseudomonadati</taxon>
        <taxon>Pseudomonadota</taxon>
        <taxon>Gammaproteobacteria</taxon>
        <taxon>Lysobacterales</taxon>
        <taxon>Rhodanobacteraceae</taxon>
        <taxon>Luteibacter</taxon>
    </lineage>
</organism>
<dbReference type="Gene3D" id="3.10.50.40">
    <property type="match status" value="2"/>
</dbReference>
<dbReference type="PANTHER" id="PTHR47637">
    <property type="entry name" value="CHAPERONE SURA"/>
    <property type="match status" value="1"/>
</dbReference>
<dbReference type="InterPro" id="IPR023034">
    <property type="entry name" value="PPIase_SurA"/>
</dbReference>
<protein>
    <recommendedName>
        <fullName evidence="7">Chaperone SurA</fullName>
    </recommendedName>
    <alternativeName>
        <fullName evidence="7">Peptidyl-prolyl cis-trans isomerase SurA</fullName>
        <shortName evidence="7">PPIase SurA</shortName>
        <ecNumber evidence="7">5.2.1.8</ecNumber>
    </alternativeName>
    <alternativeName>
        <fullName evidence="7">Rotamase SurA</fullName>
    </alternativeName>
</protein>
<dbReference type="EMBL" id="JARJJS010000001">
    <property type="protein sequence ID" value="MDF4023631.1"/>
    <property type="molecule type" value="Genomic_DNA"/>
</dbReference>
<feature type="domain" description="PpiC" evidence="9">
    <location>
        <begin position="295"/>
        <end position="395"/>
    </location>
</feature>
<evidence type="ECO:0000256" key="7">
    <source>
        <dbReference type="HAMAP-Rule" id="MF_01183"/>
    </source>
</evidence>
<accession>A0ABT6B695</accession>
<keyword evidence="4 7" id="KW-0697">Rotamase</keyword>
<evidence type="ECO:0000256" key="4">
    <source>
        <dbReference type="ARBA" id="ARBA00023110"/>
    </source>
</evidence>
<gene>
    <name evidence="7" type="primary">surA</name>
    <name evidence="10" type="ORF">P3W24_01405</name>
</gene>
<evidence type="ECO:0000313" key="11">
    <source>
        <dbReference type="Proteomes" id="UP001528850"/>
    </source>
</evidence>
<evidence type="ECO:0000256" key="3">
    <source>
        <dbReference type="ARBA" id="ARBA00022764"/>
    </source>
</evidence>
<dbReference type="InterPro" id="IPR000297">
    <property type="entry name" value="PPIase_PpiC"/>
</dbReference>
<name>A0ABT6B695_9GAMM</name>
<dbReference type="PANTHER" id="PTHR47637:SF1">
    <property type="entry name" value="CHAPERONE SURA"/>
    <property type="match status" value="1"/>
</dbReference>
<proteinExistence type="inferred from homology"/>
<dbReference type="SUPFAM" id="SSF109998">
    <property type="entry name" value="Triger factor/SurA peptide-binding domain-like"/>
    <property type="match status" value="1"/>
</dbReference>
<sequence precursor="true">MKQILAYSLLAASILAVVPAAQAQLLPSAQPGQDMSVSNGSLDRIVAVVEEDVILQSELDEAINAIVRQYASNPGQLPPKDVLARQVLDRLILMKLQVQRANDQNIHVSDQEIDQAAANVAQQNKMSLDQLRGAVEQDGYSYAGFRQQLADQIIAQKLHESVVRDQVTVTDAEVNNLLASPTYKAGEVHLAHIQISTPAGGSASDIAQAQAKAEDAIKAIKGGMDFNAAAIRFSDAPDALDGGDLGWRRLDEVPPAFADAVSSLKPGETTAALRGPTGFHILKLVETRDPGRQIVTEYHARQILIKPSEIVTPEQAEKKADDIYTRLVDKHEDFAKIAKDESKDNTTANNGGDMGWFAKDAWGAAIGNSIDQLKDNEVSHPIQTDAGWIVLQRLGTRQSDLTDQLRRDQARQAIGNRKADEAYENYLRELRSSSYVDIRVPELKDPDDKSPATAQPAP</sequence>
<reference evidence="10 11" key="1">
    <citation type="journal article" date="2024" name="Curr. Microbiol.">
        <title>Luteibacter sahnii sp. nov., A Novel Yellow-Colored Xanthomonadin Pigment Producing Probiotic Bacterium from Healthy Rice Seed Microbiome.</title>
        <authorList>
            <person name="Jaiswal G."/>
            <person name="Rana R."/>
            <person name="Nayak P.K."/>
            <person name="Chouhan R."/>
            <person name="Gandhi S.G."/>
            <person name="Patel H.K."/>
            <person name="Patil P.B."/>
        </authorList>
    </citation>
    <scope>NUCLEOTIDE SEQUENCE [LARGE SCALE GENOMIC DNA]</scope>
    <source>
        <strain evidence="10 11">PPL201</strain>
    </source>
</reference>
<dbReference type="HAMAP" id="MF_01183">
    <property type="entry name" value="Chaperone_SurA"/>
    <property type="match status" value="1"/>
</dbReference>
<evidence type="ECO:0000256" key="5">
    <source>
        <dbReference type="ARBA" id="ARBA00023186"/>
    </source>
</evidence>
<dbReference type="InterPro" id="IPR046357">
    <property type="entry name" value="PPIase_dom_sf"/>
</dbReference>
<dbReference type="EC" id="5.2.1.8" evidence="7"/>
<keyword evidence="2 7" id="KW-0677">Repeat</keyword>
<dbReference type="GO" id="GO:0003755">
    <property type="term" value="F:peptidyl-prolyl cis-trans isomerase activity"/>
    <property type="evidence" value="ECO:0007669"/>
    <property type="project" value="UniProtKB-EC"/>
</dbReference>
<dbReference type="Pfam" id="PF09312">
    <property type="entry name" value="SurA_N"/>
    <property type="match status" value="1"/>
</dbReference>
<evidence type="ECO:0000259" key="9">
    <source>
        <dbReference type="PROSITE" id="PS50198"/>
    </source>
</evidence>
<evidence type="ECO:0000256" key="6">
    <source>
        <dbReference type="ARBA" id="ARBA00023235"/>
    </source>
</evidence>
<dbReference type="PROSITE" id="PS50198">
    <property type="entry name" value="PPIC_PPIASE_2"/>
    <property type="match status" value="2"/>
</dbReference>
<dbReference type="InterPro" id="IPR015391">
    <property type="entry name" value="SurA_N"/>
</dbReference>
<evidence type="ECO:0000256" key="2">
    <source>
        <dbReference type="ARBA" id="ARBA00022737"/>
    </source>
</evidence>
<dbReference type="RefSeq" id="WP_320550920.1">
    <property type="nucleotide sequence ID" value="NZ_JAQLOK010000002.1"/>
</dbReference>
<feature type="region of interest" description="Disordered" evidence="8">
    <location>
        <begin position="437"/>
        <end position="458"/>
    </location>
</feature>
<comment type="caution">
    <text evidence="10">The sequence shown here is derived from an EMBL/GenBank/DDBJ whole genome shotgun (WGS) entry which is preliminary data.</text>
</comment>
<keyword evidence="3 7" id="KW-0574">Periplasm</keyword>
<keyword evidence="6 7" id="KW-0413">Isomerase</keyword>
<comment type="catalytic activity">
    <reaction evidence="7">
        <text>[protein]-peptidylproline (omega=180) = [protein]-peptidylproline (omega=0)</text>
        <dbReference type="Rhea" id="RHEA:16237"/>
        <dbReference type="Rhea" id="RHEA-COMP:10747"/>
        <dbReference type="Rhea" id="RHEA-COMP:10748"/>
        <dbReference type="ChEBI" id="CHEBI:83833"/>
        <dbReference type="ChEBI" id="CHEBI:83834"/>
        <dbReference type="EC" id="5.2.1.8"/>
    </reaction>
</comment>
<feature type="domain" description="PpiC" evidence="9">
    <location>
        <begin position="185"/>
        <end position="286"/>
    </location>
</feature>
<keyword evidence="1 7" id="KW-0732">Signal</keyword>
<feature type="signal peptide" evidence="7">
    <location>
        <begin position="1"/>
        <end position="23"/>
    </location>
</feature>
<comment type="domain">
    <text evidence="7">The PPIase activity resides only in the second parvulin domain. The N-terminal region and the C-terminal tail are necessary and sufficient for the chaperone activity of SurA. The PPIase activity is dispensable for SurA to function as a chaperone. The N-terminal region and the C-terminal tail are also required for porin recognition.</text>
</comment>
<dbReference type="Pfam" id="PF00639">
    <property type="entry name" value="Rotamase"/>
    <property type="match status" value="2"/>
</dbReference>